<gene>
    <name evidence="2" type="ORF">OCTVUL_1B012841</name>
</gene>
<dbReference type="Pfam" id="PF00650">
    <property type="entry name" value="CRAL_TRIO"/>
    <property type="match status" value="1"/>
</dbReference>
<sequence length="494" mass="57028">MRSFTYIFYQASSPCEASPIYDRMMALSKEERIPDRMMNLSKEERIELVLLSGREGWSYRKIAEEFNLRHPCSDKATFYVNGEVNRQNLLYWSRAYRSYVLNRERVREGGKREAEEEKGGRLVTDSVPCVLKSHQPTQNLNMYNNKNENDSGNIPCDDWWGYGGDVKTPEKEMALEKFTSEIWDHLTEEQVNDSVFLKRWLIARQFDVAQAVEMFLKVITKYMPGGDVGHDKEGSLIRIVPWGELDMKGIMSSTKRSDLVKSKLIQFENVLEDCKIMSQKIERRVIGQTVIFDMENVGTRHLWKPGLNLNMYLSHILEDNYPEMMKRLFLINAPKLLPMIYKLAKPLLSENMKQKIFVLGSDYKETLLKYIDAEELPAYVGGTKTDADGNPYCHSLICFGGNVPKEFYLENTEEYETMSSMVVKSGDMVQLEYKVDFAGSIIQWEYKTDRHDIGFGILQKVPDGTEEVVPIERTDCSILTLDGTHICKEPGVCK</sequence>
<dbReference type="SMART" id="SM01100">
    <property type="entry name" value="CRAL_TRIO_N"/>
    <property type="match status" value="1"/>
</dbReference>
<reference evidence="2" key="1">
    <citation type="submission" date="2023-08" db="EMBL/GenBank/DDBJ databases">
        <authorList>
            <person name="Alioto T."/>
            <person name="Alioto T."/>
            <person name="Gomez Garrido J."/>
        </authorList>
    </citation>
    <scope>NUCLEOTIDE SEQUENCE</scope>
</reference>
<feature type="domain" description="CRAL-TRIO" evidence="1">
    <location>
        <begin position="215"/>
        <end position="388"/>
    </location>
</feature>
<dbReference type="SMART" id="SM00516">
    <property type="entry name" value="SEC14"/>
    <property type="match status" value="1"/>
</dbReference>
<dbReference type="InterPro" id="IPR036865">
    <property type="entry name" value="CRAL-TRIO_dom_sf"/>
</dbReference>
<dbReference type="InterPro" id="IPR036273">
    <property type="entry name" value="CRAL/TRIO_N_dom_sf"/>
</dbReference>
<dbReference type="CDD" id="cd00170">
    <property type="entry name" value="SEC14"/>
    <property type="match status" value="1"/>
</dbReference>
<dbReference type="InterPro" id="IPR051064">
    <property type="entry name" value="SEC14/CRAL-TRIO_domain"/>
</dbReference>
<dbReference type="SUPFAM" id="SSF46938">
    <property type="entry name" value="CRAL/TRIO N-terminal domain"/>
    <property type="match status" value="1"/>
</dbReference>
<dbReference type="Gene3D" id="2.60.120.680">
    <property type="entry name" value="GOLD domain"/>
    <property type="match status" value="1"/>
</dbReference>
<name>A0AA36FM67_OCTVU</name>
<dbReference type="Proteomes" id="UP001162480">
    <property type="component" value="Chromosome 30"/>
</dbReference>
<dbReference type="PROSITE" id="PS50191">
    <property type="entry name" value="CRAL_TRIO"/>
    <property type="match status" value="1"/>
</dbReference>
<evidence type="ECO:0000313" key="3">
    <source>
        <dbReference type="Proteomes" id="UP001162480"/>
    </source>
</evidence>
<evidence type="ECO:0000259" key="1">
    <source>
        <dbReference type="PROSITE" id="PS50191"/>
    </source>
</evidence>
<dbReference type="AlphaFoldDB" id="A0AA36FM67"/>
<evidence type="ECO:0000313" key="2">
    <source>
        <dbReference type="EMBL" id="CAI9744351.1"/>
    </source>
</evidence>
<dbReference type="GO" id="GO:0005737">
    <property type="term" value="C:cytoplasm"/>
    <property type="evidence" value="ECO:0007669"/>
    <property type="project" value="TreeGrafter"/>
</dbReference>
<dbReference type="InterPro" id="IPR036598">
    <property type="entry name" value="GOLD_dom_sf"/>
</dbReference>
<dbReference type="Gene3D" id="3.40.525.10">
    <property type="entry name" value="CRAL-TRIO lipid binding domain"/>
    <property type="match status" value="1"/>
</dbReference>
<dbReference type="PRINTS" id="PR00180">
    <property type="entry name" value="CRETINALDHBP"/>
</dbReference>
<accession>A0AA36FM67</accession>
<dbReference type="InterPro" id="IPR011074">
    <property type="entry name" value="CRAL/TRIO_N_dom"/>
</dbReference>
<organism evidence="2 3">
    <name type="scientific">Octopus vulgaris</name>
    <name type="common">Common octopus</name>
    <dbReference type="NCBI Taxonomy" id="6645"/>
    <lineage>
        <taxon>Eukaryota</taxon>
        <taxon>Metazoa</taxon>
        <taxon>Spiralia</taxon>
        <taxon>Lophotrochozoa</taxon>
        <taxon>Mollusca</taxon>
        <taxon>Cephalopoda</taxon>
        <taxon>Coleoidea</taxon>
        <taxon>Octopodiformes</taxon>
        <taxon>Octopoda</taxon>
        <taxon>Incirrata</taxon>
        <taxon>Octopodidae</taxon>
        <taxon>Octopus</taxon>
    </lineage>
</organism>
<proteinExistence type="predicted"/>
<dbReference type="SUPFAM" id="SSF101576">
    <property type="entry name" value="Supernatant protein factor (SPF), C-terminal domain"/>
    <property type="match status" value="1"/>
</dbReference>
<dbReference type="InterPro" id="IPR001251">
    <property type="entry name" value="CRAL-TRIO_dom"/>
</dbReference>
<keyword evidence="3" id="KW-1185">Reference proteome</keyword>
<dbReference type="EMBL" id="OX597843">
    <property type="protein sequence ID" value="CAI9744351.1"/>
    <property type="molecule type" value="Genomic_DNA"/>
</dbReference>
<dbReference type="SUPFAM" id="SSF52087">
    <property type="entry name" value="CRAL/TRIO domain"/>
    <property type="match status" value="1"/>
</dbReference>
<dbReference type="PANTHER" id="PTHR23324">
    <property type="entry name" value="SEC14 RELATED PROTEIN"/>
    <property type="match status" value="1"/>
</dbReference>
<protein>
    <submittedName>
        <fullName evidence="2">Retinalretinal-binding</fullName>
    </submittedName>
</protein>
<dbReference type="PANTHER" id="PTHR23324:SF83">
    <property type="entry name" value="SEC14-LIKE PROTEIN 2"/>
    <property type="match status" value="1"/>
</dbReference>